<keyword evidence="6" id="KW-0934">Plastid</keyword>
<evidence type="ECO:0000256" key="4">
    <source>
        <dbReference type="HAMAP-Rule" id="MF_00382"/>
    </source>
</evidence>
<dbReference type="GO" id="GO:0000027">
    <property type="term" value="P:ribosomal large subunit assembly"/>
    <property type="evidence" value="ECO:0007669"/>
    <property type="project" value="UniProtKB-UniRule"/>
</dbReference>
<dbReference type="GO" id="GO:0003735">
    <property type="term" value="F:structural constituent of ribosome"/>
    <property type="evidence" value="ECO:0007669"/>
    <property type="project" value="InterPro"/>
</dbReference>
<name>A0A023HHX4_9EUGL</name>
<comment type="subcellular location">
    <subcellularLocation>
        <location evidence="4">Plastid</location>
        <location evidence="4">Chloroplast</location>
    </subcellularLocation>
</comment>
<reference evidence="6" key="1">
    <citation type="journal article" date="2014" name="Phycologia">
        <title>Characterization of Euglenaformis gen. nov. and the chloroplast genome of Euglenaformis [Euglena] proxima (Euglenophyta).</title>
        <authorList>
            <person name="Bennett M.S."/>
            <person name="Wiegert K.E."/>
            <person name="Triemer R.E."/>
        </authorList>
    </citation>
    <scope>NUCLEOTIDE SEQUENCE</scope>
    <source>
        <strain evidence="6">SAG 1224-11a</strain>
    </source>
</reference>
<keyword evidence="4" id="KW-0694">RNA-binding</keyword>
<dbReference type="PRINTS" id="PR00062">
    <property type="entry name" value="RIBOSOMALL20"/>
</dbReference>
<dbReference type="InterPro" id="IPR005813">
    <property type="entry name" value="Ribosomal_bL20"/>
</dbReference>
<keyword evidence="2 4" id="KW-0689">Ribosomal protein</keyword>
<dbReference type="GO" id="GO:0006412">
    <property type="term" value="P:translation"/>
    <property type="evidence" value="ECO:0007669"/>
    <property type="project" value="InterPro"/>
</dbReference>
<organism evidence="6">
    <name type="scientific">Euglenaformis proxima</name>
    <dbReference type="NCBI Taxonomy" id="299110"/>
    <lineage>
        <taxon>Eukaryota</taxon>
        <taxon>Discoba</taxon>
        <taxon>Euglenozoa</taxon>
        <taxon>Euglenida</taxon>
        <taxon>Spirocuta</taxon>
        <taxon>Euglenophyceae</taxon>
        <taxon>Euglenales</taxon>
        <taxon>Euglenaceae</taxon>
        <taxon>Euglenaformis</taxon>
    </lineage>
</organism>
<evidence type="ECO:0000313" key="6">
    <source>
        <dbReference type="EMBL" id="AGL11988.1"/>
    </source>
</evidence>
<comment type="similarity">
    <text evidence="1 4 5">Belongs to the bacterial ribosomal protein bL20 family.</text>
</comment>
<dbReference type="AlphaFoldDB" id="A0A023HHX4"/>
<evidence type="ECO:0000256" key="5">
    <source>
        <dbReference type="RuleBase" id="RU000561"/>
    </source>
</evidence>
<keyword evidence="3 4" id="KW-0687">Ribonucleoprotein</keyword>
<comment type="function">
    <text evidence="4">Binds directly to 23S ribosomal RNA and is necessary for the in vitro assembly process of the 50S ribosomal subunit. It is not involved in the protein synthesizing functions of that subunit.</text>
</comment>
<dbReference type="Gene3D" id="1.10.1900.20">
    <property type="entry name" value="Ribosomal protein L20"/>
    <property type="match status" value="1"/>
</dbReference>
<protein>
    <recommendedName>
        <fullName evidence="4">Large ribosomal subunit protein bL20c</fullName>
    </recommendedName>
</protein>
<dbReference type="SUPFAM" id="SSF74731">
    <property type="entry name" value="Ribosomal protein L20"/>
    <property type="match status" value="1"/>
</dbReference>
<keyword evidence="6" id="KW-0150">Chloroplast</keyword>
<geneLocation type="chloroplast" evidence="6"/>
<dbReference type="EMBL" id="KC684276">
    <property type="protein sequence ID" value="AGL11988.1"/>
    <property type="molecule type" value="Genomic_DNA"/>
</dbReference>
<gene>
    <name evidence="4 6" type="primary">rpl20</name>
</gene>
<dbReference type="GO" id="GO:0005840">
    <property type="term" value="C:ribosome"/>
    <property type="evidence" value="ECO:0007669"/>
    <property type="project" value="UniProtKB-KW"/>
</dbReference>
<evidence type="ECO:0000256" key="2">
    <source>
        <dbReference type="ARBA" id="ARBA00022980"/>
    </source>
</evidence>
<dbReference type="InterPro" id="IPR035566">
    <property type="entry name" value="Ribosomal_protein_bL20_C"/>
</dbReference>
<dbReference type="GeneID" id="19522574"/>
<dbReference type="GO" id="GO:0019843">
    <property type="term" value="F:rRNA binding"/>
    <property type="evidence" value="ECO:0007669"/>
    <property type="project" value="UniProtKB-UniRule"/>
</dbReference>
<dbReference type="GO" id="GO:1990904">
    <property type="term" value="C:ribonucleoprotein complex"/>
    <property type="evidence" value="ECO:0007669"/>
    <property type="project" value="UniProtKB-KW"/>
</dbReference>
<dbReference type="Gene3D" id="6.10.160.10">
    <property type="match status" value="1"/>
</dbReference>
<dbReference type="CDD" id="cd07026">
    <property type="entry name" value="Ribosomal_L20"/>
    <property type="match status" value="1"/>
</dbReference>
<keyword evidence="4" id="KW-0699">rRNA-binding</keyword>
<dbReference type="Pfam" id="PF00453">
    <property type="entry name" value="Ribosomal_L20"/>
    <property type="match status" value="1"/>
</dbReference>
<proteinExistence type="inferred from homology"/>
<dbReference type="RefSeq" id="YP_009032722.1">
    <property type="nucleotide sequence ID" value="NC_024154.1"/>
</dbReference>
<sequence>MTRTKRGSIAKKRRKSILSLNKGFRGSHSKLFRTANQQYMKSLRYSYIDRKIKKRDFRSLWIKRINCTVRRYGLRYNLFINQLKLSRILINRKILAKLVQLESKTLFVY</sequence>
<dbReference type="GO" id="GO:0009507">
    <property type="term" value="C:chloroplast"/>
    <property type="evidence" value="ECO:0007669"/>
    <property type="project" value="UniProtKB-SubCell"/>
</dbReference>
<dbReference type="NCBIfam" id="TIGR01032">
    <property type="entry name" value="rplT_bact"/>
    <property type="match status" value="1"/>
</dbReference>
<dbReference type="HAMAP" id="MF_00382">
    <property type="entry name" value="Ribosomal_bL20"/>
    <property type="match status" value="1"/>
</dbReference>
<dbReference type="PANTHER" id="PTHR10986">
    <property type="entry name" value="39S RIBOSOMAL PROTEIN L20"/>
    <property type="match status" value="1"/>
</dbReference>
<evidence type="ECO:0000256" key="1">
    <source>
        <dbReference type="ARBA" id="ARBA00007698"/>
    </source>
</evidence>
<accession>A0A023HHX4</accession>
<evidence type="ECO:0000256" key="3">
    <source>
        <dbReference type="ARBA" id="ARBA00023274"/>
    </source>
</evidence>